<evidence type="ECO:0000313" key="2">
    <source>
        <dbReference type="Proteomes" id="UP000663903"/>
    </source>
</evidence>
<dbReference type="Proteomes" id="UP000663903">
    <property type="component" value="Chromosome"/>
</dbReference>
<proteinExistence type="predicted"/>
<reference evidence="1" key="1">
    <citation type="submission" date="2021-03" db="EMBL/GenBank/DDBJ databases">
        <title>Ottowia sp. 27C isolated from the cloaca of a Giant Asian pond turtle (Heosemys grandis).</title>
        <authorList>
            <person name="Spergser J."/>
            <person name="Busse H.-J."/>
        </authorList>
    </citation>
    <scope>NUCLEOTIDE SEQUENCE</scope>
    <source>
        <strain evidence="1">27C</strain>
    </source>
</reference>
<sequence>MSQPCSTCGNVYDKAFTVSANGQNYTFDSIECAAQKLAPACEHCKVRILGHGLEAGDGRFFCCDHCAGKAGVQGLRDRV</sequence>
<evidence type="ECO:0000313" key="1">
    <source>
        <dbReference type="EMBL" id="QTD47019.1"/>
    </source>
</evidence>
<keyword evidence="2" id="KW-1185">Reference proteome</keyword>
<gene>
    <name evidence="1" type="ORF">J1M35_09215</name>
</gene>
<dbReference type="KEGG" id="otd:J1M35_09215"/>
<dbReference type="AlphaFoldDB" id="A0A975CK04"/>
<accession>A0A975CK04</accession>
<organism evidence="1 2">
    <name type="scientific">Ottowia testudinis</name>
    <dbReference type="NCBI Taxonomy" id="2816950"/>
    <lineage>
        <taxon>Bacteria</taxon>
        <taxon>Pseudomonadati</taxon>
        <taxon>Pseudomonadota</taxon>
        <taxon>Betaproteobacteria</taxon>
        <taxon>Burkholderiales</taxon>
        <taxon>Comamonadaceae</taxon>
        <taxon>Ottowia</taxon>
    </lineage>
</organism>
<dbReference type="EMBL" id="CP071796">
    <property type="protein sequence ID" value="QTD47019.1"/>
    <property type="molecule type" value="Genomic_DNA"/>
</dbReference>
<dbReference type="RefSeq" id="WP_208010915.1">
    <property type="nucleotide sequence ID" value="NZ_CP071796.1"/>
</dbReference>
<evidence type="ECO:0008006" key="3">
    <source>
        <dbReference type="Google" id="ProtNLM"/>
    </source>
</evidence>
<name>A0A975CK04_9BURK</name>
<protein>
    <recommendedName>
        <fullName evidence="3">Metallothionein</fullName>
    </recommendedName>
</protein>